<feature type="non-terminal residue" evidence="1">
    <location>
        <position position="211"/>
    </location>
</feature>
<sequence>MGDLATEFLGKEELGPNDRIKVESLQTYSGSGDNMNLRELETHIKEMRTLHEELLDDPDYQKDPDRIEGRLSQLLHQGLAACHIPAEAMDDMGFWRYLVMKHFWWLVVWRHHTVQSERYKQFKEGGKYIRYLDHKKHEVSVLARMYIRADLARDDNGSYELAWAGSDATDLWQSHLIPLKTAYTPVLVRAILRRQARQPLATLKLRECAKG</sequence>
<proteinExistence type="predicted"/>
<reference evidence="1" key="1">
    <citation type="submission" date="2018-05" db="EMBL/GenBank/DDBJ databases">
        <authorList>
            <person name="Lanie J.A."/>
            <person name="Ng W.-L."/>
            <person name="Kazmierczak K.M."/>
            <person name="Andrzejewski T.M."/>
            <person name="Davidsen T.M."/>
            <person name="Wayne K.J."/>
            <person name="Tettelin H."/>
            <person name="Glass J.I."/>
            <person name="Rusch D."/>
            <person name="Podicherti R."/>
            <person name="Tsui H.-C.T."/>
            <person name="Winkler M.E."/>
        </authorList>
    </citation>
    <scope>NUCLEOTIDE SEQUENCE</scope>
</reference>
<accession>A0A383BQG4</accession>
<organism evidence="1">
    <name type="scientific">marine metagenome</name>
    <dbReference type="NCBI Taxonomy" id="408172"/>
    <lineage>
        <taxon>unclassified sequences</taxon>
        <taxon>metagenomes</taxon>
        <taxon>ecological metagenomes</taxon>
    </lineage>
</organism>
<dbReference type="Pfam" id="PF19866">
    <property type="entry name" value="DUF6339"/>
    <property type="match status" value="1"/>
</dbReference>
<dbReference type="AlphaFoldDB" id="A0A383BQG4"/>
<name>A0A383BQG4_9ZZZZ</name>
<gene>
    <name evidence="1" type="ORF">METZ01_LOCUS475008</name>
</gene>
<dbReference type="InterPro" id="IPR045920">
    <property type="entry name" value="DUF6339"/>
</dbReference>
<evidence type="ECO:0000313" key="1">
    <source>
        <dbReference type="EMBL" id="SVE22154.1"/>
    </source>
</evidence>
<protein>
    <submittedName>
        <fullName evidence="1">Uncharacterized protein</fullName>
    </submittedName>
</protein>
<dbReference type="EMBL" id="UINC01202381">
    <property type="protein sequence ID" value="SVE22154.1"/>
    <property type="molecule type" value="Genomic_DNA"/>
</dbReference>